<dbReference type="Proteomes" id="UP001153269">
    <property type="component" value="Unassembled WGS sequence"/>
</dbReference>
<comment type="caution">
    <text evidence="1">The sequence shown here is derived from an EMBL/GenBank/DDBJ whole genome shotgun (WGS) entry which is preliminary data.</text>
</comment>
<organism evidence="1 2">
    <name type="scientific">Pleuronectes platessa</name>
    <name type="common">European plaice</name>
    <dbReference type="NCBI Taxonomy" id="8262"/>
    <lineage>
        <taxon>Eukaryota</taxon>
        <taxon>Metazoa</taxon>
        <taxon>Chordata</taxon>
        <taxon>Craniata</taxon>
        <taxon>Vertebrata</taxon>
        <taxon>Euteleostomi</taxon>
        <taxon>Actinopterygii</taxon>
        <taxon>Neopterygii</taxon>
        <taxon>Teleostei</taxon>
        <taxon>Neoteleostei</taxon>
        <taxon>Acanthomorphata</taxon>
        <taxon>Carangaria</taxon>
        <taxon>Pleuronectiformes</taxon>
        <taxon>Pleuronectoidei</taxon>
        <taxon>Pleuronectidae</taxon>
        <taxon>Pleuronectes</taxon>
    </lineage>
</organism>
<evidence type="ECO:0000313" key="2">
    <source>
        <dbReference type="Proteomes" id="UP001153269"/>
    </source>
</evidence>
<proteinExistence type="predicted"/>
<keyword evidence="2" id="KW-1185">Reference proteome</keyword>
<dbReference type="EMBL" id="CADEAL010004472">
    <property type="protein sequence ID" value="CAB1460338.1"/>
    <property type="molecule type" value="Genomic_DNA"/>
</dbReference>
<reference evidence="1" key="1">
    <citation type="submission" date="2020-03" db="EMBL/GenBank/DDBJ databases">
        <authorList>
            <person name="Weist P."/>
        </authorList>
    </citation>
    <scope>NUCLEOTIDE SEQUENCE</scope>
</reference>
<dbReference type="AlphaFoldDB" id="A0A9N7W034"/>
<gene>
    <name evidence="1" type="ORF">PLEPLA_LOCUS48189</name>
</gene>
<sequence>MPAAGELRCVDAAIESVLEDIDSAFLLKEEHRTRSLHGFVPVTPEAEAPRCAKAASRCFSLRCGISDKDIIAEQGERCTARIQEGCLGLFVFTLTVVDCGFPDLSRALLPDNNRVSPGWKCQGRAKGTTRRMQPHLDEPQDAARLDIGPAALHQSLAPSSALFAYSAGHDLRNERELKQGTVSGMVVPQLITVKRFDMTWRQTGRERLELIGRQKYEGVEGAGGIVYELSEVDHHRGSQAKANNRTLLSLRRGRHMRKAQNQLEADLPPLLVCFPVAGTAKTLGLCDPPPAFTTLAAERPALSNPTLRPEVSLT</sequence>
<name>A0A9N7W034_PLEPL</name>
<accession>A0A9N7W034</accession>
<protein>
    <submittedName>
        <fullName evidence="1">Uncharacterized protein</fullName>
    </submittedName>
</protein>
<evidence type="ECO:0000313" key="1">
    <source>
        <dbReference type="EMBL" id="CAB1460338.1"/>
    </source>
</evidence>